<sequence length="910" mass="103254">MGSGALVLTIPFSLGDKAHHLENTLPLDSITSWDDCKKAFLAKFFSNARTARLRNEISGFTEINNETFYEAWERGALPKIRKLLDTASNGNFPNKEVAEGWELVADLTQSDGCYNEDYDRSVRGTGGRGNDQTEELCYIQNQGGFNKGYNNHKANPNLSYRSTYVANPQDQVYPPQQNQSKPFVQYNQGQAIGAMTFDKKIAELHNKIDCSYNDLNVKFQALNSKIKYVESQFASTLAPKHPRQLPGKAVQNPKDYATTNAITIHQEDESPPNHQTPNTEDSMIQEGGIQLKFLHFSPPISMDSRRKSSSRGRRSSVDNEEVEAFDMSGMTERQICQDRCAQRSSLILGGSSSRSAMLKEEVARGKRVVEVEEVHREEAVFEEAELKFELGICGDVEYLKELANLATFMTCQWGGFKEESCQLLSTLKVHFCVDDSQKEERGGLGYINFKVGGVELDISHLDTIFGFPSGERIRQDYDQDEIKSLWTTIAGPKPYSPAKSKSSSIRSLVIRYLHQCIAITLFPKKTTRFVYEGELFMIAQALVFILRETEDGRKMAGDRVDTSLTVVLLDHLLSYREYVATIHLSGICGSLCVGGLLTPILGASRIQFGTPDVFPKFIDLNYLKGKDFLEKKTPADHYIFKFNHPKLGPSLLPLPCENRTSLKTRHNINFMPSPSSLNIDIEGAREDEQEYTQADYEQQEYYTQADYEQQVEFEQLSEQPEQETKEFKQAHYEADADQGGDEITEVYKKLRVLEELGNLHSKTMKGFKKKMRTMKKSLKSMANQIKDFQSKPRPPSPTPEVRRSGSTSSAARRAERIDQPRASSLEPREVISELREPRSRQRRGAERAYKAFYSTLYSIKPGGKHKSILLNRFTRSRQPWRRQQTLLDPPSRSSNRPVYSSKGNLLYKTC</sequence>
<evidence type="ECO:0000313" key="5">
    <source>
        <dbReference type="Proteomes" id="UP000694251"/>
    </source>
</evidence>
<keyword evidence="5" id="KW-1185">Reference proteome</keyword>
<dbReference type="Pfam" id="PF03078">
    <property type="entry name" value="ATHILA"/>
    <property type="match status" value="1"/>
</dbReference>
<dbReference type="InterPro" id="IPR004312">
    <property type="entry name" value="ATHILA_Orf1_C"/>
</dbReference>
<evidence type="ECO:0000259" key="2">
    <source>
        <dbReference type="Pfam" id="PF03078"/>
    </source>
</evidence>
<dbReference type="Pfam" id="PF03732">
    <property type="entry name" value="Retrotrans_gag"/>
    <property type="match status" value="1"/>
</dbReference>
<feature type="region of interest" description="Disordered" evidence="1">
    <location>
        <begin position="715"/>
        <end position="740"/>
    </location>
</feature>
<dbReference type="EMBL" id="JAEFBJ010000004">
    <property type="protein sequence ID" value="KAG7619705.1"/>
    <property type="molecule type" value="Genomic_DNA"/>
</dbReference>
<evidence type="ECO:0000313" key="4">
    <source>
        <dbReference type="EMBL" id="KAG7619705.1"/>
    </source>
</evidence>
<evidence type="ECO:0000259" key="3">
    <source>
        <dbReference type="Pfam" id="PF03732"/>
    </source>
</evidence>
<dbReference type="AlphaFoldDB" id="A0A8T2E674"/>
<reference evidence="4 5" key="1">
    <citation type="submission" date="2020-12" db="EMBL/GenBank/DDBJ databases">
        <title>Concerted genomic and epigenomic changes stabilize Arabidopsis allopolyploids.</title>
        <authorList>
            <person name="Chen Z."/>
        </authorList>
    </citation>
    <scope>NUCLEOTIDE SEQUENCE [LARGE SCALE GENOMIC DNA]</scope>
    <source>
        <strain evidence="4">As9502</strain>
        <tissue evidence="4">Leaf</tissue>
    </source>
</reference>
<feature type="region of interest" description="Disordered" evidence="1">
    <location>
        <begin position="299"/>
        <end position="323"/>
    </location>
</feature>
<feature type="compositionally biased region" description="Basic and acidic residues" evidence="1">
    <location>
        <begin position="826"/>
        <end position="845"/>
    </location>
</feature>
<name>A0A8T2E674_ARASU</name>
<dbReference type="Proteomes" id="UP000694251">
    <property type="component" value="Chromosome 4"/>
</dbReference>
<proteinExistence type="predicted"/>
<feature type="compositionally biased region" description="Basic and acidic residues" evidence="1">
    <location>
        <begin position="722"/>
        <end position="734"/>
    </location>
</feature>
<dbReference type="InterPro" id="IPR005162">
    <property type="entry name" value="Retrotrans_gag_dom"/>
</dbReference>
<feature type="region of interest" description="Disordered" evidence="1">
    <location>
        <begin position="786"/>
        <end position="845"/>
    </location>
</feature>
<feature type="domain" description="Arabidopsis retrotransposon Orf1 C-terminal" evidence="2">
    <location>
        <begin position="388"/>
        <end position="784"/>
    </location>
</feature>
<gene>
    <name evidence="4" type="ORF">ISN44_As04g006350</name>
</gene>
<feature type="domain" description="Retrotransposon gag" evidence="3">
    <location>
        <begin position="10"/>
        <end position="74"/>
    </location>
</feature>
<protein>
    <submittedName>
        <fullName evidence="4">Retrotransposon gag domain</fullName>
    </submittedName>
</protein>
<dbReference type="OrthoDB" id="1305902at2759"/>
<comment type="caution">
    <text evidence="4">The sequence shown here is derived from an EMBL/GenBank/DDBJ whole genome shotgun (WGS) entry which is preliminary data.</text>
</comment>
<evidence type="ECO:0000256" key="1">
    <source>
        <dbReference type="SAM" id="MobiDB-lite"/>
    </source>
</evidence>
<accession>A0A8T2E674</accession>
<organism evidence="4 5">
    <name type="scientific">Arabidopsis suecica</name>
    <name type="common">Swedish thale-cress</name>
    <name type="synonym">Cardaminopsis suecica</name>
    <dbReference type="NCBI Taxonomy" id="45249"/>
    <lineage>
        <taxon>Eukaryota</taxon>
        <taxon>Viridiplantae</taxon>
        <taxon>Streptophyta</taxon>
        <taxon>Embryophyta</taxon>
        <taxon>Tracheophyta</taxon>
        <taxon>Spermatophyta</taxon>
        <taxon>Magnoliopsida</taxon>
        <taxon>eudicotyledons</taxon>
        <taxon>Gunneridae</taxon>
        <taxon>Pentapetalae</taxon>
        <taxon>rosids</taxon>
        <taxon>malvids</taxon>
        <taxon>Brassicales</taxon>
        <taxon>Brassicaceae</taxon>
        <taxon>Camelineae</taxon>
        <taxon>Arabidopsis</taxon>
    </lineage>
</organism>